<dbReference type="EMBL" id="JBHTGR010000010">
    <property type="protein sequence ID" value="MFC7746885.1"/>
    <property type="molecule type" value="Genomic_DNA"/>
</dbReference>
<accession>A0ABW2UWE8</accession>
<keyword evidence="2" id="KW-1185">Reference proteome</keyword>
<gene>
    <name evidence="1" type="ORF">ACFQU8_06505</name>
</gene>
<dbReference type="RefSeq" id="WP_382358392.1">
    <property type="nucleotide sequence ID" value="NZ_JBHTGR010000010.1"/>
</dbReference>
<dbReference type="CDD" id="cd02976">
    <property type="entry name" value="NrdH"/>
    <property type="match status" value="1"/>
</dbReference>
<protein>
    <submittedName>
        <fullName evidence="1">Glutaredoxin family protein</fullName>
    </submittedName>
</protein>
<sequence length="91" mass="10323">MQQQEVVVYISSNSPRCSKLVDDLSEAAIVYQAKNVTDHPEYLDQLHEQGVFGTPVTYVDDDPVLGMQINKIKHKLGIADHYQSHRHFDGN</sequence>
<name>A0ABW2UWE8_9BACI</name>
<evidence type="ECO:0000313" key="1">
    <source>
        <dbReference type="EMBL" id="MFC7746885.1"/>
    </source>
</evidence>
<dbReference type="PROSITE" id="PS51354">
    <property type="entry name" value="GLUTAREDOXIN_2"/>
    <property type="match status" value="1"/>
</dbReference>
<organism evidence="1 2">
    <name type="scientific">Lentibacillus kimchii</name>
    <dbReference type="NCBI Taxonomy" id="1542911"/>
    <lineage>
        <taxon>Bacteria</taxon>
        <taxon>Bacillati</taxon>
        <taxon>Bacillota</taxon>
        <taxon>Bacilli</taxon>
        <taxon>Bacillales</taxon>
        <taxon>Bacillaceae</taxon>
        <taxon>Lentibacillus</taxon>
    </lineage>
</organism>
<dbReference type="InterPro" id="IPR036249">
    <property type="entry name" value="Thioredoxin-like_sf"/>
</dbReference>
<evidence type="ECO:0000313" key="2">
    <source>
        <dbReference type="Proteomes" id="UP001596620"/>
    </source>
</evidence>
<proteinExistence type="predicted"/>
<reference evidence="2" key="1">
    <citation type="journal article" date="2019" name="Int. J. Syst. Evol. Microbiol.">
        <title>The Global Catalogue of Microorganisms (GCM) 10K type strain sequencing project: providing services to taxonomists for standard genome sequencing and annotation.</title>
        <authorList>
            <consortium name="The Broad Institute Genomics Platform"/>
            <consortium name="The Broad Institute Genome Sequencing Center for Infectious Disease"/>
            <person name="Wu L."/>
            <person name="Ma J."/>
        </authorList>
    </citation>
    <scope>NUCLEOTIDE SEQUENCE [LARGE SCALE GENOMIC DNA]</scope>
    <source>
        <strain evidence="2">JCM 30234</strain>
    </source>
</reference>
<comment type="caution">
    <text evidence="1">The sequence shown here is derived from an EMBL/GenBank/DDBJ whole genome shotgun (WGS) entry which is preliminary data.</text>
</comment>
<dbReference type="Gene3D" id="3.40.30.10">
    <property type="entry name" value="Glutaredoxin"/>
    <property type="match status" value="1"/>
</dbReference>
<dbReference type="Proteomes" id="UP001596620">
    <property type="component" value="Unassembled WGS sequence"/>
</dbReference>
<dbReference type="SUPFAM" id="SSF52833">
    <property type="entry name" value="Thioredoxin-like"/>
    <property type="match status" value="1"/>
</dbReference>